<dbReference type="Proteomes" id="UP001302812">
    <property type="component" value="Unassembled WGS sequence"/>
</dbReference>
<proteinExistence type="predicted"/>
<gene>
    <name evidence="2" type="ORF">N656DRAFT_354777</name>
</gene>
<dbReference type="GeneID" id="89933474"/>
<reference evidence="2" key="2">
    <citation type="submission" date="2023-05" db="EMBL/GenBank/DDBJ databases">
        <authorList>
            <consortium name="Lawrence Berkeley National Laboratory"/>
            <person name="Steindorff A."/>
            <person name="Hensen N."/>
            <person name="Bonometti L."/>
            <person name="Westerberg I."/>
            <person name="Brannstrom I.O."/>
            <person name="Guillou S."/>
            <person name="Cros-Aarteil S."/>
            <person name="Calhoun S."/>
            <person name="Haridas S."/>
            <person name="Kuo A."/>
            <person name="Mondo S."/>
            <person name="Pangilinan J."/>
            <person name="Riley R."/>
            <person name="Labutti K."/>
            <person name="Andreopoulos B."/>
            <person name="Lipzen A."/>
            <person name="Chen C."/>
            <person name="Yanf M."/>
            <person name="Daum C."/>
            <person name="Ng V."/>
            <person name="Clum A."/>
            <person name="Ohm R."/>
            <person name="Martin F."/>
            <person name="Silar P."/>
            <person name="Natvig D."/>
            <person name="Lalanne C."/>
            <person name="Gautier V."/>
            <person name="Ament-Velasquez S.L."/>
            <person name="Kruys A."/>
            <person name="Hutchinson M.I."/>
            <person name="Powell A.J."/>
            <person name="Barry K."/>
            <person name="Miller A.N."/>
            <person name="Grigoriev I.V."/>
            <person name="Debuchy R."/>
            <person name="Gladieux P."/>
            <person name="Thoren M.H."/>
            <person name="Johannesson H."/>
        </authorList>
    </citation>
    <scope>NUCLEOTIDE SEQUENCE</scope>
    <source>
        <strain evidence="2">CBS 508.74</strain>
    </source>
</reference>
<organism evidence="2 3">
    <name type="scientific">Canariomyces notabilis</name>
    <dbReference type="NCBI Taxonomy" id="2074819"/>
    <lineage>
        <taxon>Eukaryota</taxon>
        <taxon>Fungi</taxon>
        <taxon>Dikarya</taxon>
        <taxon>Ascomycota</taxon>
        <taxon>Pezizomycotina</taxon>
        <taxon>Sordariomycetes</taxon>
        <taxon>Sordariomycetidae</taxon>
        <taxon>Sordariales</taxon>
        <taxon>Chaetomiaceae</taxon>
        <taxon>Canariomyces</taxon>
    </lineage>
</organism>
<protein>
    <submittedName>
        <fullName evidence="2">Uncharacterized protein</fullName>
    </submittedName>
</protein>
<dbReference type="RefSeq" id="XP_064666640.1">
    <property type="nucleotide sequence ID" value="XM_064809350.1"/>
</dbReference>
<dbReference type="AlphaFoldDB" id="A0AAN6QIX1"/>
<name>A0AAN6QIX1_9PEZI</name>
<comment type="caution">
    <text evidence="2">The sequence shown here is derived from an EMBL/GenBank/DDBJ whole genome shotgun (WGS) entry which is preliminary data.</text>
</comment>
<reference evidence="2" key="1">
    <citation type="journal article" date="2023" name="Mol. Phylogenet. Evol.">
        <title>Genome-scale phylogeny and comparative genomics of the fungal order Sordariales.</title>
        <authorList>
            <person name="Hensen N."/>
            <person name="Bonometti L."/>
            <person name="Westerberg I."/>
            <person name="Brannstrom I.O."/>
            <person name="Guillou S."/>
            <person name="Cros-Aarteil S."/>
            <person name="Calhoun S."/>
            <person name="Haridas S."/>
            <person name="Kuo A."/>
            <person name="Mondo S."/>
            <person name="Pangilinan J."/>
            <person name="Riley R."/>
            <person name="LaButti K."/>
            <person name="Andreopoulos B."/>
            <person name="Lipzen A."/>
            <person name="Chen C."/>
            <person name="Yan M."/>
            <person name="Daum C."/>
            <person name="Ng V."/>
            <person name="Clum A."/>
            <person name="Steindorff A."/>
            <person name="Ohm R.A."/>
            <person name="Martin F."/>
            <person name="Silar P."/>
            <person name="Natvig D.O."/>
            <person name="Lalanne C."/>
            <person name="Gautier V."/>
            <person name="Ament-Velasquez S.L."/>
            <person name="Kruys A."/>
            <person name="Hutchinson M.I."/>
            <person name="Powell A.J."/>
            <person name="Barry K."/>
            <person name="Miller A.N."/>
            <person name="Grigoriev I.V."/>
            <person name="Debuchy R."/>
            <person name="Gladieux P."/>
            <person name="Hiltunen Thoren M."/>
            <person name="Johannesson H."/>
        </authorList>
    </citation>
    <scope>NUCLEOTIDE SEQUENCE</scope>
    <source>
        <strain evidence="2">CBS 508.74</strain>
    </source>
</reference>
<evidence type="ECO:0000313" key="3">
    <source>
        <dbReference type="Proteomes" id="UP001302812"/>
    </source>
</evidence>
<feature type="region of interest" description="Disordered" evidence="1">
    <location>
        <begin position="47"/>
        <end position="104"/>
    </location>
</feature>
<keyword evidence="3" id="KW-1185">Reference proteome</keyword>
<evidence type="ECO:0000313" key="2">
    <source>
        <dbReference type="EMBL" id="KAK4109070.1"/>
    </source>
</evidence>
<evidence type="ECO:0000256" key="1">
    <source>
        <dbReference type="SAM" id="MobiDB-lite"/>
    </source>
</evidence>
<dbReference type="EMBL" id="MU853358">
    <property type="protein sequence ID" value="KAK4109070.1"/>
    <property type="molecule type" value="Genomic_DNA"/>
</dbReference>
<feature type="compositionally biased region" description="Polar residues" evidence="1">
    <location>
        <begin position="67"/>
        <end position="85"/>
    </location>
</feature>
<accession>A0AAN6QIX1</accession>
<feature type="compositionally biased region" description="Basic and acidic residues" evidence="1">
    <location>
        <begin position="55"/>
        <end position="65"/>
    </location>
</feature>
<sequence length="104" mass="11612">MSTIVFTIDPMRPAAHVVLWLQAMNGPTEKPAWMPFIMTDSTRIEAEAHTSIPDNQRRHLSEKKGARSSTYVRSKSAKQASSQLEQIRLPSHLPPAPTIIHSPT</sequence>